<evidence type="ECO:0000256" key="2">
    <source>
        <dbReference type="PROSITE-ProRule" id="PRU00191"/>
    </source>
</evidence>
<evidence type="ECO:0000256" key="1">
    <source>
        <dbReference type="ARBA" id="ARBA00022999"/>
    </source>
</evidence>
<evidence type="ECO:0000313" key="6">
    <source>
        <dbReference type="Proteomes" id="UP000054558"/>
    </source>
</evidence>
<feature type="compositionally biased region" description="Polar residues" evidence="3">
    <location>
        <begin position="12"/>
        <end position="24"/>
    </location>
</feature>
<dbReference type="Proteomes" id="UP000054558">
    <property type="component" value="Unassembled WGS sequence"/>
</dbReference>
<dbReference type="AlphaFoldDB" id="A0A1Y1I9D9"/>
<keyword evidence="1 2" id="KW-0727">SH2 domain</keyword>
<dbReference type="InterPro" id="IPR000980">
    <property type="entry name" value="SH2"/>
</dbReference>
<feature type="region of interest" description="Disordered" evidence="3">
    <location>
        <begin position="447"/>
        <end position="473"/>
    </location>
</feature>
<accession>A0A1Y1I9D9</accession>
<dbReference type="OrthoDB" id="10263919at2759"/>
<dbReference type="InterPro" id="IPR036860">
    <property type="entry name" value="SH2_dom_sf"/>
</dbReference>
<dbReference type="PROSITE" id="PS50001">
    <property type="entry name" value="SH2"/>
    <property type="match status" value="1"/>
</dbReference>
<dbReference type="InterPro" id="IPR001217">
    <property type="entry name" value="STAT"/>
</dbReference>
<feature type="region of interest" description="Disordered" evidence="3">
    <location>
        <begin position="1"/>
        <end position="39"/>
    </location>
</feature>
<dbReference type="EMBL" id="DF237310">
    <property type="protein sequence ID" value="GAQ87560.1"/>
    <property type="molecule type" value="Genomic_DNA"/>
</dbReference>
<keyword evidence="6" id="KW-1185">Reference proteome</keyword>
<evidence type="ECO:0000259" key="4">
    <source>
        <dbReference type="PROSITE" id="PS50001"/>
    </source>
</evidence>
<dbReference type="PANTHER" id="PTHR11801">
    <property type="entry name" value="SIGNAL TRANSDUCER AND ACTIVATOR OF TRANSCRIPTION"/>
    <property type="match status" value="1"/>
</dbReference>
<dbReference type="GO" id="GO:0000978">
    <property type="term" value="F:RNA polymerase II cis-regulatory region sequence-specific DNA binding"/>
    <property type="evidence" value="ECO:0000318"/>
    <property type="project" value="GO_Central"/>
</dbReference>
<evidence type="ECO:0000313" key="5">
    <source>
        <dbReference type="EMBL" id="GAQ87560.1"/>
    </source>
</evidence>
<dbReference type="GO" id="GO:0007165">
    <property type="term" value="P:signal transduction"/>
    <property type="evidence" value="ECO:0007669"/>
    <property type="project" value="InterPro"/>
</dbReference>
<sequence length="744" mass="81326">MAGIANGAEASDSPSANASNQTEPKQSEAPTPAPKPIQFPGAFESQEYSVLSKLSVALNKGVTHDEGSFNICFWIYLVKNTGAGVVIRQGRPRALSAIPFITLDNERKLTLHPLPPPPLTSAPADFSLSSNATLTSDIACPLEKWIHVGAEVGPNLARLHIDTVVVAQKEIPADGGGVGGDAGPVLLSGGDGSPSGGSVQAYAHFVRLLRTPEVTQHYVKNPPLELTLDTSETGEGDDNEIEVSSDGIWSVVGGKASCRRNFNLEVALMDALGRPVHREIDVQAVLIYADDNCRVTKLKEDAEVPLLSTVDGVEYPSTDVPVRLIHGRATFKLKISQLSSKCDNRLFRVCFEPVGPTPRHPFLRALSRPIRCVSRVRVPRQLPHRWGPEFLSKHDLAILPESPGARKKRRLNGGASPAGAFDLEFFGKEEGLSFLDAEIQKSALALMGGQPREPPPSAQNGSAPAQREPIHTENGGFQDQVVYKYSLESMASRGEFLKAAVKKRSEADLAHFAERVAQCTGCRHNGYQIAISKRLLQDGDDLWERAEAAHYPVVLGELLRDVEHEFQRLTGATERAFSERDRAFLKHVIVRGTHYCSRTEFERLWHWLYPVALTLANPQLRELWESGDPWIAGFLTRGEAEVLLAPHPEGTFLLRFGPSRVWPHPDAGALVASVVATGGEVVHRLLTIDTGMLSPELADERPPLMVELLAQPELRILYRPEEVLRIEGAPAEETQAEHPPSETV</sequence>
<dbReference type="GO" id="GO:0000981">
    <property type="term" value="F:DNA-binding transcription factor activity, RNA polymerase II-specific"/>
    <property type="evidence" value="ECO:0000318"/>
    <property type="project" value="GO_Central"/>
</dbReference>
<proteinExistence type="predicted"/>
<dbReference type="Gene3D" id="3.30.505.10">
    <property type="entry name" value="SH2 domain"/>
    <property type="match status" value="1"/>
</dbReference>
<dbReference type="GO" id="GO:0005737">
    <property type="term" value="C:cytoplasm"/>
    <property type="evidence" value="ECO:0000318"/>
    <property type="project" value="GO_Central"/>
</dbReference>
<dbReference type="GO" id="GO:0006357">
    <property type="term" value="P:regulation of transcription by RNA polymerase II"/>
    <property type="evidence" value="ECO:0000318"/>
    <property type="project" value="GO_Central"/>
</dbReference>
<dbReference type="OMA" id="RVSGCQD"/>
<evidence type="ECO:0000256" key="3">
    <source>
        <dbReference type="SAM" id="MobiDB-lite"/>
    </source>
</evidence>
<name>A0A1Y1I9D9_KLENI</name>
<feature type="domain" description="SH2" evidence="4">
    <location>
        <begin position="630"/>
        <end position="683"/>
    </location>
</feature>
<organism evidence="5 6">
    <name type="scientific">Klebsormidium nitens</name>
    <name type="common">Green alga</name>
    <name type="synonym">Ulothrix nitens</name>
    <dbReference type="NCBI Taxonomy" id="105231"/>
    <lineage>
        <taxon>Eukaryota</taxon>
        <taxon>Viridiplantae</taxon>
        <taxon>Streptophyta</taxon>
        <taxon>Klebsormidiophyceae</taxon>
        <taxon>Klebsormidiales</taxon>
        <taxon>Klebsormidiaceae</taxon>
        <taxon>Klebsormidium</taxon>
    </lineage>
</organism>
<dbReference type="GO" id="GO:0005634">
    <property type="term" value="C:nucleus"/>
    <property type="evidence" value="ECO:0000318"/>
    <property type="project" value="GO_Central"/>
</dbReference>
<reference evidence="5 6" key="1">
    <citation type="journal article" date="2014" name="Nat. Commun.">
        <title>Klebsormidium flaccidum genome reveals primary factors for plant terrestrial adaptation.</title>
        <authorList>
            <person name="Hori K."/>
            <person name="Maruyama F."/>
            <person name="Fujisawa T."/>
            <person name="Togashi T."/>
            <person name="Yamamoto N."/>
            <person name="Seo M."/>
            <person name="Sato S."/>
            <person name="Yamada T."/>
            <person name="Mori H."/>
            <person name="Tajima N."/>
            <person name="Moriyama T."/>
            <person name="Ikeuchi M."/>
            <person name="Watanabe M."/>
            <person name="Wada H."/>
            <person name="Kobayashi K."/>
            <person name="Saito M."/>
            <person name="Masuda T."/>
            <person name="Sasaki-Sekimoto Y."/>
            <person name="Mashiguchi K."/>
            <person name="Awai K."/>
            <person name="Shimojima M."/>
            <person name="Masuda S."/>
            <person name="Iwai M."/>
            <person name="Nobusawa T."/>
            <person name="Narise T."/>
            <person name="Kondo S."/>
            <person name="Saito H."/>
            <person name="Sato R."/>
            <person name="Murakawa M."/>
            <person name="Ihara Y."/>
            <person name="Oshima-Yamada Y."/>
            <person name="Ohtaka K."/>
            <person name="Satoh M."/>
            <person name="Sonobe K."/>
            <person name="Ishii M."/>
            <person name="Ohtani R."/>
            <person name="Kanamori-Sato M."/>
            <person name="Honoki R."/>
            <person name="Miyazaki D."/>
            <person name="Mochizuki H."/>
            <person name="Umetsu J."/>
            <person name="Higashi K."/>
            <person name="Shibata D."/>
            <person name="Kamiya Y."/>
            <person name="Sato N."/>
            <person name="Nakamura Y."/>
            <person name="Tabata S."/>
            <person name="Ida S."/>
            <person name="Kurokawa K."/>
            <person name="Ohta H."/>
        </authorList>
    </citation>
    <scope>NUCLEOTIDE SEQUENCE [LARGE SCALE GENOMIC DNA]</scope>
    <source>
        <strain evidence="5 6">NIES-2285</strain>
    </source>
</reference>
<dbReference type="SUPFAM" id="SSF55550">
    <property type="entry name" value="SH2 domain"/>
    <property type="match status" value="1"/>
</dbReference>
<protein>
    <submittedName>
        <fullName evidence="5">SH2 domain protein</fullName>
    </submittedName>
</protein>
<gene>
    <name evidence="5" type="ORF">KFL_003610040</name>
</gene>